<dbReference type="AlphaFoldDB" id="A0A7W9SU38"/>
<accession>A0A7W9SU38</accession>
<reference evidence="1 2" key="1">
    <citation type="submission" date="2020-08" db="EMBL/GenBank/DDBJ databases">
        <title>Genomic Encyclopedia of Type Strains, Phase IV (KMG-IV): sequencing the most valuable type-strain genomes for metagenomic binning, comparative biology and taxonomic classification.</title>
        <authorList>
            <person name="Goeker M."/>
        </authorList>
    </citation>
    <scope>NUCLEOTIDE SEQUENCE [LARGE SCALE GENOMIC DNA]</scope>
    <source>
        <strain evidence="1 2">DSM 23562</strain>
    </source>
</reference>
<name>A0A7W9SU38_ARMRO</name>
<proteinExistence type="predicted"/>
<dbReference type="Pfam" id="PF18937">
    <property type="entry name" value="DUF5685"/>
    <property type="match status" value="1"/>
</dbReference>
<protein>
    <submittedName>
        <fullName evidence="1">Uncharacterized protein</fullName>
    </submittedName>
</protein>
<comment type="caution">
    <text evidence="1">The sequence shown here is derived from an EMBL/GenBank/DDBJ whole genome shotgun (WGS) entry which is preliminary data.</text>
</comment>
<sequence>MFGLMRSCGCGVSSEARRLRQLHYCGTCKATGRLFGQRARLTLNHDAVFLGELLLALEHAALPASFTARRCFSLPMAAEIPAPLAYAAAANVALAELAITDKLADREGLRWRLVQRELSRAFVGARARLRLSGLPLERLFAQSAAQAQAEASPTTLAALATPTATATALVFGHGSLVHAPLLTELGEAFGRLVYTLDALTDRDDDLKRGAFNALTATKTSLEQALVYVREQQARVTAALTALPLPVPDRQRFTLQLQASVGRALMSVSAPEQTETRDERTTRHYPQRQRRRQTRSCCQCDGFDCCDCTCCCDSLFCNTSGDLCAGCHGCHGCEGACCDAGCCHGCDCGCSSCC</sequence>
<keyword evidence="2" id="KW-1185">Reference proteome</keyword>
<dbReference type="EMBL" id="JACHGW010000003">
    <property type="protein sequence ID" value="MBB6052004.1"/>
    <property type="molecule type" value="Genomic_DNA"/>
</dbReference>
<organism evidence="1 2">
    <name type="scientific">Armatimonas rosea</name>
    <dbReference type="NCBI Taxonomy" id="685828"/>
    <lineage>
        <taxon>Bacteria</taxon>
        <taxon>Bacillati</taxon>
        <taxon>Armatimonadota</taxon>
        <taxon>Armatimonadia</taxon>
        <taxon>Armatimonadales</taxon>
        <taxon>Armatimonadaceae</taxon>
        <taxon>Armatimonas</taxon>
    </lineage>
</organism>
<gene>
    <name evidence="1" type="ORF">HNQ39_003814</name>
</gene>
<dbReference type="RefSeq" id="WP_184200115.1">
    <property type="nucleotide sequence ID" value="NZ_JACHGW010000003.1"/>
</dbReference>
<dbReference type="Proteomes" id="UP000520814">
    <property type="component" value="Unassembled WGS sequence"/>
</dbReference>
<dbReference type="InterPro" id="IPR043740">
    <property type="entry name" value="DUF5685"/>
</dbReference>
<evidence type="ECO:0000313" key="1">
    <source>
        <dbReference type="EMBL" id="MBB6052004.1"/>
    </source>
</evidence>
<evidence type="ECO:0000313" key="2">
    <source>
        <dbReference type="Proteomes" id="UP000520814"/>
    </source>
</evidence>